<dbReference type="InterPro" id="IPR005302">
    <property type="entry name" value="MoCF_Sase_C"/>
</dbReference>
<feature type="transmembrane region" description="Helical" evidence="1">
    <location>
        <begin position="16"/>
        <end position="36"/>
    </location>
</feature>
<dbReference type="GO" id="GO:0030151">
    <property type="term" value="F:molybdenum ion binding"/>
    <property type="evidence" value="ECO:0007669"/>
    <property type="project" value="InterPro"/>
</dbReference>
<dbReference type="OrthoDB" id="17255at2759"/>
<dbReference type="Proteomes" id="UP000308652">
    <property type="component" value="Unassembled WGS sequence"/>
</dbReference>
<evidence type="ECO:0000313" key="4">
    <source>
        <dbReference type="Proteomes" id="UP000308652"/>
    </source>
</evidence>
<keyword evidence="1" id="KW-0472">Membrane</keyword>
<dbReference type="InterPro" id="IPR011037">
    <property type="entry name" value="Pyrv_Knase-like_insert_dom_sf"/>
</dbReference>
<accession>A0A5C3MDQ8</accession>
<dbReference type="Pfam" id="PF03476">
    <property type="entry name" value="MOSC_N"/>
    <property type="match status" value="1"/>
</dbReference>
<dbReference type="InterPro" id="IPR005303">
    <property type="entry name" value="MOCOS_middle"/>
</dbReference>
<protein>
    <submittedName>
        <fullName evidence="3">MOSC N-terminal beta barrel domain-containing protein</fullName>
    </submittedName>
</protein>
<dbReference type="SUPFAM" id="SSF50800">
    <property type="entry name" value="PK beta-barrel domain-like"/>
    <property type="match status" value="1"/>
</dbReference>
<proteinExistence type="predicted"/>
<keyword evidence="4" id="KW-1185">Reference proteome</keyword>
<name>A0A5C3MDQ8_9AGAR</name>
<keyword evidence="1" id="KW-1133">Transmembrane helix</keyword>
<reference evidence="3 4" key="1">
    <citation type="journal article" date="2019" name="Nat. Ecol. Evol.">
        <title>Megaphylogeny resolves global patterns of mushroom evolution.</title>
        <authorList>
            <person name="Varga T."/>
            <person name="Krizsan K."/>
            <person name="Foldi C."/>
            <person name="Dima B."/>
            <person name="Sanchez-Garcia M."/>
            <person name="Sanchez-Ramirez S."/>
            <person name="Szollosi G.J."/>
            <person name="Szarkandi J.G."/>
            <person name="Papp V."/>
            <person name="Albert L."/>
            <person name="Andreopoulos W."/>
            <person name="Angelini C."/>
            <person name="Antonin V."/>
            <person name="Barry K.W."/>
            <person name="Bougher N.L."/>
            <person name="Buchanan P."/>
            <person name="Buyck B."/>
            <person name="Bense V."/>
            <person name="Catcheside P."/>
            <person name="Chovatia M."/>
            <person name="Cooper J."/>
            <person name="Damon W."/>
            <person name="Desjardin D."/>
            <person name="Finy P."/>
            <person name="Geml J."/>
            <person name="Haridas S."/>
            <person name="Hughes K."/>
            <person name="Justo A."/>
            <person name="Karasinski D."/>
            <person name="Kautmanova I."/>
            <person name="Kiss B."/>
            <person name="Kocsube S."/>
            <person name="Kotiranta H."/>
            <person name="LaButti K.M."/>
            <person name="Lechner B.E."/>
            <person name="Liimatainen K."/>
            <person name="Lipzen A."/>
            <person name="Lukacs Z."/>
            <person name="Mihaltcheva S."/>
            <person name="Morgado L.N."/>
            <person name="Niskanen T."/>
            <person name="Noordeloos M.E."/>
            <person name="Ohm R.A."/>
            <person name="Ortiz-Santana B."/>
            <person name="Ovrebo C."/>
            <person name="Racz N."/>
            <person name="Riley R."/>
            <person name="Savchenko A."/>
            <person name="Shiryaev A."/>
            <person name="Soop K."/>
            <person name="Spirin V."/>
            <person name="Szebenyi C."/>
            <person name="Tomsovsky M."/>
            <person name="Tulloss R.E."/>
            <person name="Uehling J."/>
            <person name="Grigoriev I.V."/>
            <person name="Vagvolgyi C."/>
            <person name="Papp T."/>
            <person name="Martin F.M."/>
            <person name="Miettinen O."/>
            <person name="Hibbett D.S."/>
            <person name="Nagy L.G."/>
        </authorList>
    </citation>
    <scope>NUCLEOTIDE SEQUENCE [LARGE SCALE GENOMIC DNA]</scope>
    <source>
        <strain evidence="3 4">CBS 166.37</strain>
    </source>
</reference>
<dbReference type="SUPFAM" id="SSF141673">
    <property type="entry name" value="MOSC N-terminal domain-like"/>
    <property type="match status" value="1"/>
</dbReference>
<evidence type="ECO:0000256" key="1">
    <source>
        <dbReference type="SAM" id="Phobius"/>
    </source>
</evidence>
<organism evidence="3 4">
    <name type="scientific">Crucibulum laeve</name>
    <dbReference type="NCBI Taxonomy" id="68775"/>
    <lineage>
        <taxon>Eukaryota</taxon>
        <taxon>Fungi</taxon>
        <taxon>Dikarya</taxon>
        <taxon>Basidiomycota</taxon>
        <taxon>Agaricomycotina</taxon>
        <taxon>Agaricomycetes</taxon>
        <taxon>Agaricomycetidae</taxon>
        <taxon>Agaricales</taxon>
        <taxon>Agaricineae</taxon>
        <taxon>Nidulariaceae</taxon>
        <taxon>Crucibulum</taxon>
    </lineage>
</organism>
<dbReference type="STRING" id="68775.A0A5C3MDQ8"/>
<dbReference type="PANTHER" id="PTHR14237:SF19">
    <property type="entry name" value="MITOCHONDRIAL AMIDOXIME REDUCING COMPONENT 1"/>
    <property type="match status" value="1"/>
</dbReference>
<dbReference type="PROSITE" id="PS51340">
    <property type="entry name" value="MOSC"/>
    <property type="match status" value="1"/>
</dbReference>
<dbReference type="Pfam" id="PF03473">
    <property type="entry name" value="MOSC"/>
    <property type="match status" value="1"/>
</dbReference>
<dbReference type="EMBL" id="ML213593">
    <property type="protein sequence ID" value="TFK41978.1"/>
    <property type="molecule type" value="Genomic_DNA"/>
</dbReference>
<feature type="domain" description="MOSC" evidence="2">
    <location>
        <begin position="231"/>
        <end position="393"/>
    </location>
</feature>
<keyword evidence="1" id="KW-0812">Transmembrane</keyword>
<gene>
    <name evidence="3" type="ORF">BDQ12DRAFT_677472</name>
</gene>
<dbReference type="AlphaFoldDB" id="A0A5C3MDQ8"/>
<dbReference type="GO" id="GO:0030170">
    <property type="term" value="F:pyridoxal phosphate binding"/>
    <property type="evidence" value="ECO:0007669"/>
    <property type="project" value="InterPro"/>
</dbReference>
<sequence>MAYHPLTLSHLNIDAYLTWTSLAVVLSIGFVLYRLISFRNPGVKDVKSCKDYPTKETIASMGASTNVDVTKERKAPPAPGQVTVSKILIHPIKSCRGTSVQSARYNPEGLENDRKWCIIDAPRLQVITARESPKMVLITPRIEVDASSPYGGVLSISFPEGSDCESFSIPLNPDEATLKSWSILPEISLWPTHGPIDGYICESLSPSPSPSASAILSKYFDKPVHLVFKGPRPREIDPTTTFPELKATAWYQDMYPLLVLSEESTVSVEEELRERVGTQGIEEGWRTGRVVIERFRPNIVFRGGGPFAEDDWEEIAIGSESAPRISLVSKCTRCLLPNVSPETGERDKAVPFKVLMKFRTGVDPMQKMKPCVGCNGVPDGDGVVRVGDVVFVKKMI</sequence>
<dbReference type="GO" id="GO:0003824">
    <property type="term" value="F:catalytic activity"/>
    <property type="evidence" value="ECO:0007669"/>
    <property type="project" value="InterPro"/>
</dbReference>
<evidence type="ECO:0000313" key="3">
    <source>
        <dbReference type="EMBL" id="TFK41978.1"/>
    </source>
</evidence>
<evidence type="ECO:0000259" key="2">
    <source>
        <dbReference type="PROSITE" id="PS51340"/>
    </source>
</evidence>
<dbReference type="PANTHER" id="PTHR14237">
    <property type="entry name" value="MOLYBDOPTERIN COFACTOR SULFURASE MOSC"/>
    <property type="match status" value="1"/>
</dbReference>